<evidence type="ECO:0000256" key="11">
    <source>
        <dbReference type="PROSITE-ProRule" id="PRU00108"/>
    </source>
</evidence>
<dbReference type="Pfam" id="PF00628">
    <property type="entry name" value="PHD"/>
    <property type="match status" value="1"/>
</dbReference>
<feature type="compositionally biased region" description="Polar residues" evidence="14">
    <location>
        <begin position="783"/>
        <end position="807"/>
    </location>
</feature>
<dbReference type="STRING" id="981085.W9R947"/>
<evidence type="ECO:0000313" key="17">
    <source>
        <dbReference type="EMBL" id="EXB76647.1"/>
    </source>
</evidence>
<dbReference type="InterPro" id="IPR011011">
    <property type="entry name" value="Znf_FYVE_PHD"/>
</dbReference>
<proteinExistence type="inferred from homology"/>
<dbReference type="AlphaFoldDB" id="W9R947"/>
<dbReference type="PROSITE" id="PS00027">
    <property type="entry name" value="HOMEOBOX_1"/>
    <property type="match status" value="1"/>
</dbReference>
<dbReference type="FunFam" id="3.30.40.10:FF:000650">
    <property type="entry name" value="Homeobox protein HAT3.1"/>
    <property type="match status" value="1"/>
</dbReference>
<dbReference type="GO" id="GO:0000981">
    <property type="term" value="F:DNA-binding transcription factor activity, RNA polymerase II-specific"/>
    <property type="evidence" value="ECO:0007669"/>
    <property type="project" value="InterPro"/>
</dbReference>
<evidence type="ECO:0000256" key="6">
    <source>
        <dbReference type="ARBA" id="ARBA00023015"/>
    </source>
</evidence>
<comment type="similarity">
    <text evidence="2">Belongs to the PHD-associated homeobox family.</text>
</comment>
<dbReference type="OrthoDB" id="1903104at2759"/>
<feature type="compositionally biased region" description="Acidic residues" evidence="14">
    <location>
        <begin position="643"/>
        <end position="658"/>
    </location>
</feature>
<dbReference type="Proteomes" id="UP000030645">
    <property type="component" value="Unassembled WGS sequence"/>
</dbReference>
<dbReference type="InterPro" id="IPR001965">
    <property type="entry name" value="Znf_PHD"/>
</dbReference>
<dbReference type="InterPro" id="IPR019787">
    <property type="entry name" value="Znf_PHD-finger"/>
</dbReference>
<dbReference type="GO" id="GO:0003677">
    <property type="term" value="F:DNA binding"/>
    <property type="evidence" value="ECO:0007669"/>
    <property type="project" value="UniProtKB-UniRule"/>
</dbReference>
<dbReference type="Pfam" id="PF00046">
    <property type="entry name" value="Homeodomain"/>
    <property type="match status" value="1"/>
</dbReference>
<feature type="compositionally biased region" description="Acidic residues" evidence="14">
    <location>
        <begin position="587"/>
        <end position="597"/>
    </location>
</feature>
<feature type="compositionally biased region" description="Acidic residues" evidence="14">
    <location>
        <begin position="610"/>
        <end position="628"/>
    </location>
</feature>
<dbReference type="SUPFAM" id="SSF46689">
    <property type="entry name" value="Homeodomain-like"/>
    <property type="match status" value="1"/>
</dbReference>
<keyword evidence="18" id="KW-1185">Reference proteome</keyword>
<feature type="compositionally biased region" description="Basic residues" evidence="14">
    <location>
        <begin position="1021"/>
        <end position="1031"/>
    </location>
</feature>
<evidence type="ECO:0000256" key="7">
    <source>
        <dbReference type="ARBA" id="ARBA00023125"/>
    </source>
</evidence>
<feature type="compositionally biased region" description="Basic and acidic residues" evidence="14">
    <location>
        <begin position="575"/>
        <end position="584"/>
    </location>
</feature>
<dbReference type="InterPro" id="IPR045876">
    <property type="entry name" value="PRHA-like_PHD-finger"/>
</dbReference>
<dbReference type="Gene3D" id="3.30.40.10">
    <property type="entry name" value="Zinc/RING finger domain, C3HC4 (zinc finger)"/>
    <property type="match status" value="1"/>
</dbReference>
<dbReference type="eggNOG" id="KOG0490">
    <property type="taxonomic scope" value="Eukaryota"/>
</dbReference>
<dbReference type="SMART" id="SM00249">
    <property type="entry name" value="PHD"/>
    <property type="match status" value="1"/>
</dbReference>
<evidence type="ECO:0000256" key="10">
    <source>
        <dbReference type="ARBA" id="ARBA00023242"/>
    </source>
</evidence>
<evidence type="ECO:0000259" key="15">
    <source>
        <dbReference type="PROSITE" id="PS50016"/>
    </source>
</evidence>
<feature type="compositionally biased region" description="Polar residues" evidence="14">
    <location>
        <begin position="305"/>
        <end position="324"/>
    </location>
</feature>
<dbReference type="CDD" id="cd00086">
    <property type="entry name" value="homeodomain"/>
    <property type="match status" value="1"/>
</dbReference>
<dbReference type="PANTHER" id="PTHR12628">
    <property type="entry name" value="POLYCOMB-LIKE TRANSCRIPTION FACTOR"/>
    <property type="match status" value="1"/>
</dbReference>
<evidence type="ECO:0000259" key="16">
    <source>
        <dbReference type="PROSITE" id="PS50071"/>
    </source>
</evidence>
<dbReference type="CDD" id="cd15504">
    <property type="entry name" value="PHD_PRHA_like"/>
    <property type="match status" value="1"/>
</dbReference>
<keyword evidence="10 11" id="KW-0539">Nucleus</keyword>
<feature type="region of interest" description="Disordered" evidence="14">
    <location>
        <begin position="572"/>
        <end position="744"/>
    </location>
</feature>
<evidence type="ECO:0000256" key="4">
    <source>
        <dbReference type="ARBA" id="ARBA00022771"/>
    </source>
</evidence>
<dbReference type="eggNOG" id="KOG4299">
    <property type="taxonomic scope" value="Eukaryota"/>
</dbReference>
<dbReference type="InterPro" id="IPR019786">
    <property type="entry name" value="Zinc_finger_PHD-type_CS"/>
</dbReference>
<keyword evidence="6" id="KW-0805">Transcription regulation</keyword>
<dbReference type="SUPFAM" id="SSF57903">
    <property type="entry name" value="FYVE/PHD zinc finger"/>
    <property type="match status" value="1"/>
</dbReference>
<feature type="compositionally biased region" description="Basic and acidic residues" evidence="14">
    <location>
        <begin position="850"/>
        <end position="859"/>
    </location>
</feature>
<keyword evidence="8 11" id="KW-0371">Homeobox</keyword>
<sequence length="1031" mass="114415">MADATHIDIPTEQVNGQTAKCTHPEQNMLEQVKETEPSEHIHISEAQTVENLRQESSIAATHVFCEQLQPVSDSVAKNSLPEAPGQQNEPLEPIAAVGMCSTNKHPESSPRNLTNDSLCNSKELELPQKDAGANGQTEKISFPKEAAAEVKHGCGSGNLCAEQAGTKNDVDSNLQNEIRKTDITVSSFVFTQKLEIVSEKRSLISGGNLAVPSEDVVRHCQTENSSCPQQSTLGQIKDFDCGCLLGETPKQEDHLGTELVQNVLVETRIAASNGIVSEHLEPPVGDGSDSYIDKQVEQPSEDVSKSSSLEQLETSSKSLVNKPSQLGRKDKQTSKSRKKQYMLRSLVHSDRVLRSRTQEKLKSHELSNTLSNIGNGVEKRMKERKKRRGTRVIADEFSRIRKRLKYFFNRIHYEQNLIDAYSSEGWKGTSLEKLKPEKELQRAKSEIFRRKLKIRDLFQQLDSLCAEGRFPKSLFDSEGQIDSEDIFCAKCGSKDMSANNDIILCDGACDRGFHQFCLEPPLLSEDIPPDDEGWLCPGCDCKVDCFDLLNDSYGTNLSVTDSWEKVFPEAAAAAREGKDQDHNLEFPSDDSEDDDYDPYGPEIVEKVEGDESSSDESEYTSACDELEGEAPPKDEQYFGLSSDDSEDNDFDPDDQDVDENAKQESSSSDFTSDSEDLAFTLDEGQIAEKDEVSSLDPTRSLGNAVMQSSKRGGNKSSIKDELLDILESGTGQDGSPPISGKRHVERLDYKRLHDETYGHLPSDSSDDEDWTDYAAPRKRKRTTGQVSSVSPNENASIIKNQTTTDAANNDLEDNEYVPRRRSRQNSVVTDENNIPNKLLQGSPKSGSTGRRRELSTNRRLGEAVTQRLYQSFKENQYLDRATKESLAQELGLTSYQVSKWFENARWSYRHSSSKKPGISEHASKESTLSPQTNKKLFETELNTSITNSTCNGALNNELPRTGNAMPESCSGDVGDGKVEMPTKESSGQTSTTPGSRKTGRPWKVERPETPPVVDTHETGGRKRGRHRESAS</sequence>
<feature type="domain" description="Homeobox" evidence="16">
    <location>
        <begin position="851"/>
        <end position="911"/>
    </location>
</feature>
<dbReference type="EMBL" id="KE344733">
    <property type="protein sequence ID" value="EXB76647.1"/>
    <property type="molecule type" value="Genomic_DNA"/>
</dbReference>
<keyword evidence="4 12" id="KW-0863">Zinc-finger</keyword>
<dbReference type="PROSITE" id="PS01359">
    <property type="entry name" value="ZF_PHD_1"/>
    <property type="match status" value="1"/>
</dbReference>
<dbReference type="Gene3D" id="1.10.10.60">
    <property type="entry name" value="Homeodomain-like"/>
    <property type="match status" value="1"/>
</dbReference>
<feature type="compositionally biased region" description="Basic and acidic residues" evidence="14">
    <location>
        <begin position="1002"/>
        <end position="1020"/>
    </location>
</feature>
<keyword evidence="9" id="KW-0804">Transcription</keyword>
<evidence type="ECO:0000256" key="3">
    <source>
        <dbReference type="ARBA" id="ARBA00022723"/>
    </source>
</evidence>
<evidence type="ECO:0000256" key="9">
    <source>
        <dbReference type="ARBA" id="ARBA00023163"/>
    </source>
</evidence>
<feature type="compositionally biased region" description="Polar residues" evidence="14">
    <location>
        <begin position="824"/>
        <end position="835"/>
    </location>
</feature>
<dbReference type="GO" id="GO:0003682">
    <property type="term" value="F:chromatin binding"/>
    <property type="evidence" value="ECO:0007669"/>
    <property type="project" value="TreeGrafter"/>
</dbReference>
<feature type="compositionally biased region" description="Polar residues" evidence="14">
    <location>
        <begin position="695"/>
        <end position="716"/>
    </location>
</feature>
<feature type="region of interest" description="Disordered" evidence="14">
    <location>
        <begin position="911"/>
        <end position="932"/>
    </location>
</feature>
<evidence type="ECO:0000256" key="14">
    <source>
        <dbReference type="SAM" id="MobiDB-lite"/>
    </source>
</evidence>
<dbReference type="PROSITE" id="PS50071">
    <property type="entry name" value="HOMEOBOX_2"/>
    <property type="match status" value="1"/>
</dbReference>
<evidence type="ECO:0000256" key="13">
    <source>
        <dbReference type="RuleBase" id="RU000682"/>
    </source>
</evidence>
<dbReference type="SMART" id="SM00389">
    <property type="entry name" value="HOX"/>
    <property type="match status" value="1"/>
</dbReference>
<keyword evidence="5" id="KW-0862">Zinc</keyword>
<feature type="region of interest" description="Disordered" evidence="14">
    <location>
        <begin position="946"/>
        <end position="1031"/>
    </location>
</feature>
<reference evidence="18" key="1">
    <citation type="submission" date="2013-01" db="EMBL/GenBank/DDBJ databases">
        <title>Draft Genome Sequence of a Mulberry Tree, Morus notabilis C.K. Schneid.</title>
        <authorList>
            <person name="He N."/>
            <person name="Zhao S."/>
        </authorList>
    </citation>
    <scope>NUCLEOTIDE SEQUENCE</scope>
</reference>
<feature type="DNA-binding region" description="Homeobox" evidence="11">
    <location>
        <begin position="853"/>
        <end position="912"/>
    </location>
</feature>
<dbReference type="InterPro" id="IPR013083">
    <property type="entry name" value="Znf_RING/FYVE/PHD"/>
</dbReference>
<feature type="domain" description="PHD-type" evidence="15">
    <location>
        <begin position="485"/>
        <end position="542"/>
    </location>
</feature>
<dbReference type="PANTHER" id="PTHR12628:SF13">
    <property type="entry name" value="HOMEOBOX PROTEIN HAT3.1"/>
    <property type="match status" value="1"/>
</dbReference>
<dbReference type="PROSITE" id="PS50016">
    <property type="entry name" value="ZF_PHD_2"/>
    <property type="match status" value="1"/>
</dbReference>
<feature type="region of interest" description="Disordered" evidence="14">
    <location>
        <begin position="276"/>
        <end position="340"/>
    </location>
</feature>
<keyword evidence="3" id="KW-0479">Metal-binding</keyword>
<organism evidence="17 18">
    <name type="scientific">Morus notabilis</name>
    <dbReference type="NCBI Taxonomy" id="981085"/>
    <lineage>
        <taxon>Eukaryota</taxon>
        <taxon>Viridiplantae</taxon>
        <taxon>Streptophyta</taxon>
        <taxon>Embryophyta</taxon>
        <taxon>Tracheophyta</taxon>
        <taxon>Spermatophyta</taxon>
        <taxon>Magnoliopsida</taxon>
        <taxon>eudicotyledons</taxon>
        <taxon>Gunneridae</taxon>
        <taxon>Pentapetalae</taxon>
        <taxon>rosids</taxon>
        <taxon>fabids</taxon>
        <taxon>Rosales</taxon>
        <taxon>Moraceae</taxon>
        <taxon>Moreae</taxon>
        <taxon>Morus</taxon>
    </lineage>
</organism>
<evidence type="ECO:0000256" key="2">
    <source>
        <dbReference type="ARBA" id="ARBA00007427"/>
    </source>
</evidence>
<gene>
    <name evidence="17" type="ORF">L484_011492</name>
</gene>
<feature type="compositionally biased region" description="Polar residues" evidence="14">
    <location>
        <begin position="983"/>
        <end position="995"/>
    </location>
</feature>
<evidence type="ECO:0000313" key="18">
    <source>
        <dbReference type="Proteomes" id="UP000030645"/>
    </source>
</evidence>
<dbReference type="GO" id="GO:0005634">
    <property type="term" value="C:nucleus"/>
    <property type="evidence" value="ECO:0007669"/>
    <property type="project" value="UniProtKB-SubCell"/>
</dbReference>
<feature type="region of interest" description="Disordered" evidence="14">
    <location>
        <begin position="776"/>
        <end position="859"/>
    </location>
</feature>
<name>W9R947_9ROSA</name>
<dbReference type="InterPro" id="IPR001356">
    <property type="entry name" value="HD"/>
</dbReference>
<evidence type="ECO:0000256" key="12">
    <source>
        <dbReference type="PROSITE-ProRule" id="PRU00146"/>
    </source>
</evidence>
<keyword evidence="7 11" id="KW-0238">DNA-binding</keyword>
<dbReference type="GO" id="GO:0045814">
    <property type="term" value="P:negative regulation of gene expression, epigenetic"/>
    <property type="evidence" value="ECO:0007669"/>
    <property type="project" value="TreeGrafter"/>
</dbReference>
<evidence type="ECO:0000256" key="5">
    <source>
        <dbReference type="ARBA" id="ARBA00022833"/>
    </source>
</evidence>
<evidence type="ECO:0000256" key="8">
    <source>
        <dbReference type="ARBA" id="ARBA00023155"/>
    </source>
</evidence>
<accession>W9R947</accession>
<dbReference type="InterPro" id="IPR009057">
    <property type="entry name" value="Homeodomain-like_sf"/>
</dbReference>
<dbReference type="GO" id="GO:0008270">
    <property type="term" value="F:zinc ion binding"/>
    <property type="evidence" value="ECO:0007669"/>
    <property type="project" value="UniProtKB-KW"/>
</dbReference>
<protein>
    <submittedName>
        <fullName evidence="17">Homeobox protein</fullName>
    </submittedName>
</protein>
<dbReference type="KEGG" id="mnt:21394745"/>
<comment type="subcellular location">
    <subcellularLocation>
        <location evidence="1 11 13">Nucleus</location>
    </subcellularLocation>
</comment>
<evidence type="ECO:0000256" key="1">
    <source>
        <dbReference type="ARBA" id="ARBA00004123"/>
    </source>
</evidence>
<dbReference type="InterPro" id="IPR017970">
    <property type="entry name" value="Homeobox_CS"/>
</dbReference>